<dbReference type="CDD" id="cd17932">
    <property type="entry name" value="DEXQc_UvrD"/>
    <property type="match status" value="1"/>
</dbReference>
<dbReference type="GO" id="GO:0003677">
    <property type="term" value="F:DNA binding"/>
    <property type="evidence" value="ECO:0007669"/>
    <property type="project" value="InterPro"/>
</dbReference>
<dbReference type="EC" id="5.6.2.4" evidence="8"/>
<evidence type="ECO:0000256" key="5">
    <source>
        <dbReference type="ARBA" id="ARBA00022840"/>
    </source>
</evidence>
<keyword evidence="2 10" id="KW-0547">Nucleotide-binding</keyword>
<evidence type="ECO:0000313" key="13">
    <source>
        <dbReference type="Proteomes" id="UP000602050"/>
    </source>
</evidence>
<dbReference type="Pfam" id="PF00580">
    <property type="entry name" value="UvrD-helicase"/>
    <property type="match status" value="1"/>
</dbReference>
<name>A0A8J2TJP9_9BACI</name>
<dbReference type="GO" id="GO:0005524">
    <property type="term" value="F:ATP binding"/>
    <property type="evidence" value="ECO:0007669"/>
    <property type="project" value="UniProtKB-UniRule"/>
</dbReference>
<evidence type="ECO:0000256" key="2">
    <source>
        <dbReference type="ARBA" id="ARBA00022741"/>
    </source>
</evidence>
<dbReference type="Gene3D" id="1.10.10.160">
    <property type="match status" value="1"/>
</dbReference>
<dbReference type="AlphaFoldDB" id="A0A8J2TJP9"/>
<evidence type="ECO:0000313" key="12">
    <source>
        <dbReference type="EMBL" id="GFZ75994.1"/>
    </source>
</evidence>
<dbReference type="Gene3D" id="1.10.486.10">
    <property type="entry name" value="PCRA, domain 4"/>
    <property type="match status" value="1"/>
</dbReference>
<organism evidence="12 13">
    <name type="scientific">Compostibacillus humi</name>
    <dbReference type="NCBI Taxonomy" id="1245525"/>
    <lineage>
        <taxon>Bacteria</taxon>
        <taxon>Bacillati</taxon>
        <taxon>Bacillota</taxon>
        <taxon>Bacilli</taxon>
        <taxon>Bacillales</taxon>
        <taxon>Bacillaceae</taxon>
        <taxon>Compostibacillus</taxon>
    </lineage>
</organism>
<evidence type="ECO:0000256" key="9">
    <source>
        <dbReference type="ARBA" id="ARBA00048988"/>
    </source>
</evidence>
<dbReference type="InterPro" id="IPR000212">
    <property type="entry name" value="DNA_helicase_UvrD/REP"/>
</dbReference>
<feature type="domain" description="UvrD-like helicase ATP-binding" evidence="11">
    <location>
        <begin position="93"/>
        <end position="405"/>
    </location>
</feature>
<dbReference type="RefSeq" id="WP_188391980.1">
    <property type="nucleotide sequence ID" value="NZ_BMEV01000027.1"/>
</dbReference>
<dbReference type="GO" id="GO:0000725">
    <property type="term" value="P:recombinational repair"/>
    <property type="evidence" value="ECO:0007669"/>
    <property type="project" value="TreeGrafter"/>
</dbReference>
<reference evidence="12" key="2">
    <citation type="submission" date="2020-09" db="EMBL/GenBank/DDBJ databases">
        <authorList>
            <person name="Sun Q."/>
            <person name="Zhou Y."/>
        </authorList>
    </citation>
    <scope>NUCLEOTIDE SEQUENCE</scope>
    <source>
        <strain evidence="12">CGMCC 1.12360</strain>
    </source>
</reference>
<comment type="similarity">
    <text evidence="1">Belongs to the helicase family. UvrD subfamily.</text>
</comment>
<dbReference type="InterPro" id="IPR027417">
    <property type="entry name" value="P-loop_NTPase"/>
</dbReference>
<dbReference type="PANTHER" id="PTHR11070">
    <property type="entry name" value="UVRD / RECB / PCRA DNA HELICASE FAMILY MEMBER"/>
    <property type="match status" value="1"/>
</dbReference>
<evidence type="ECO:0000256" key="1">
    <source>
        <dbReference type="ARBA" id="ARBA00009922"/>
    </source>
</evidence>
<gene>
    <name evidence="12" type="primary">uvrD</name>
    <name evidence="12" type="ORF">GCM10010978_17140</name>
</gene>
<proteinExistence type="inferred from homology"/>
<dbReference type="EMBL" id="BMEV01000027">
    <property type="protein sequence ID" value="GFZ75994.1"/>
    <property type="molecule type" value="Genomic_DNA"/>
</dbReference>
<accession>A0A8J2TJP9</accession>
<keyword evidence="3 10" id="KW-0378">Hydrolase</keyword>
<evidence type="ECO:0000256" key="3">
    <source>
        <dbReference type="ARBA" id="ARBA00022801"/>
    </source>
</evidence>
<dbReference type="InterPro" id="IPR014017">
    <property type="entry name" value="DNA_helicase_UvrD-like_C"/>
</dbReference>
<keyword evidence="13" id="KW-1185">Reference proteome</keyword>
<keyword evidence="5 10" id="KW-0067">ATP-binding</keyword>
<dbReference type="GO" id="GO:0005829">
    <property type="term" value="C:cytosol"/>
    <property type="evidence" value="ECO:0007669"/>
    <property type="project" value="TreeGrafter"/>
</dbReference>
<dbReference type="InterPro" id="IPR013986">
    <property type="entry name" value="DExx_box_DNA_helicase_dom_sf"/>
</dbReference>
<evidence type="ECO:0000256" key="7">
    <source>
        <dbReference type="ARBA" id="ARBA00034617"/>
    </source>
</evidence>
<feature type="binding site" evidence="10">
    <location>
        <begin position="114"/>
        <end position="121"/>
    </location>
    <ligand>
        <name>ATP</name>
        <dbReference type="ChEBI" id="CHEBI:30616"/>
    </ligand>
</feature>
<dbReference type="Pfam" id="PF13361">
    <property type="entry name" value="UvrD_C"/>
    <property type="match status" value="1"/>
</dbReference>
<protein>
    <recommendedName>
        <fullName evidence="8">DNA 3'-5' helicase</fullName>
        <ecNumber evidence="8">5.6.2.4</ecNumber>
    </recommendedName>
</protein>
<dbReference type="PROSITE" id="PS51198">
    <property type="entry name" value="UVRD_HELICASE_ATP_BIND"/>
    <property type="match status" value="1"/>
</dbReference>
<dbReference type="GO" id="GO:0016787">
    <property type="term" value="F:hydrolase activity"/>
    <property type="evidence" value="ECO:0007669"/>
    <property type="project" value="UniProtKB-UniRule"/>
</dbReference>
<comment type="catalytic activity">
    <reaction evidence="9">
        <text>ATP + H2O = ADP + phosphate + H(+)</text>
        <dbReference type="Rhea" id="RHEA:13065"/>
        <dbReference type="ChEBI" id="CHEBI:15377"/>
        <dbReference type="ChEBI" id="CHEBI:15378"/>
        <dbReference type="ChEBI" id="CHEBI:30616"/>
        <dbReference type="ChEBI" id="CHEBI:43474"/>
        <dbReference type="ChEBI" id="CHEBI:456216"/>
        <dbReference type="EC" id="5.6.2.4"/>
    </reaction>
</comment>
<keyword evidence="4 10" id="KW-0347">Helicase</keyword>
<dbReference type="InterPro" id="IPR014016">
    <property type="entry name" value="UvrD-like_ATP-bd"/>
</dbReference>
<keyword evidence="6" id="KW-0413">Isomerase</keyword>
<evidence type="ECO:0000256" key="10">
    <source>
        <dbReference type="PROSITE-ProRule" id="PRU00560"/>
    </source>
</evidence>
<evidence type="ECO:0000256" key="6">
    <source>
        <dbReference type="ARBA" id="ARBA00023235"/>
    </source>
</evidence>
<reference evidence="12" key="1">
    <citation type="journal article" date="2014" name="Int. J. Syst. Evol. Microbiol.">
        <title>Complete genome sequence of Corynebacterium casei LMG S-19264T (=DSM 44701T), isolated from a smear-ripened cheese.</title>
        <authorList>
            <consortium name="US DOE Joint Genome Institute (JGI-PGF)"/>
            <person name="Walter F."/>
            <person name="Albersmeier A."/>
            <person name="Kalinowski J."/>
            <person name="Ruckert C."/>
        </authorList>
    </citation>
    <scope>NUCLEOTIDE SEQUENCE</scope>
    <source>
        <strain evidence="12">CGMCC 1.12360</strain>
    </source>
</reference>
<evidence type="ECO:0000259" key="11">
    <source>
        <dbReference type="PROSITE" id="PS51198"/>
    </source>
</evidence>
<evidence type="ECO:0000256" key="8">
    <source>
        <dbReference type="ARBA" id="ARBA00034808"/>
    </source>
</evidence>
<evidence type="ECO:0000256" key="4">
    <source>
        <dbReference type="ARBA" id="ARBA00022806"/>
    </source>
</evidence>
<dbReference type="PANTHER" id="PTHR11070:SF67">
    <property type="entry name" value="DNA 3'-5' HELICASE"/>
    <property type="match status" value="1"/>
</dbReference>
<dbReference type="GO" id="GO:0043138">
    <property type="term" value="F:3'-5' DNA helicase activity"/>
    <property type="evidence" value="ECO:0007669"/>
    <property type="project" value="UniProtKB-EC"/>
</dbReference>
<comment type="catalytic activity">
    <reaction evidence="7">
        <text>Couples ATP hydrolysis with the unwinding of duplex DNA by translocating in the 3'-5' direction.</text>
        <dbReference type="EC" id="5.6.2.4"/>
    </reaction>
</comment>
<sequence>MKTYSILIFQNEIYYHTEMQLEKYIKQGTKVYFFTYDPIDMLIGNEFLRKAMKEQILFLYEMKYNDVFQEDFYFYDGDVPPETLRLLSKYTPDFNREQYAIEHAPINGNIMVSAGAGTGKTTVMISRILFLKYKYPNLRFSEIGLVTFTKKAANHIREKLYQKVKLYFEMTKDMKYLQWLMELKNISIGTIHSFAQNILSLNKEKMFESQIMHIQTFKYKRKKIIEEVLDQFNKNHPDIFSKFKYIEQYRIIQAVETIIDQVMNYSISMDQLLNMDFGESADDSSIIYGYVVKETCKALRDYKKLTNSMDVNDLIIAMNQITEQQEKYTIPYKYVFIDEFQDTDRVQTKFFAYLANQYSVHLFVVGDVKQSIYRFRGADYTAFKQLEEQTRMDKKYYLQHNYRSNSDLLNRLNRIFAVWPNYVPAFPFNKEDYLKSGIEKESTLEPSFIHKKFDTKAGFVSYLREIENTDTAMLLRTNEEVNEMSRLCEENNIFFTSEQDGDFYRSVAVREFYQLVRRFTNPNHWANRYAVHISSYGDRTLKTEEILNHFSPDRSSAILLEEVDRHLTTYEDRLKHHSPIETLQDIISAVDPATVYAQRYLQGKKNQDDATKIKQAEILRQEYEMNLERLLYLLKKELSHTIPTIAKIERFLRIQMQTDKTMSTLYHNDSEVKRLTIMTVHKAKGLEFDYVFLPNTKILFNNSMKTDVIIQGNAIGYKINLKKDRFYENDVYKKLRKKEQMENIGEETRLLYVALTRAKKKVIVDAPKQTNNHRVRNWGDLIAKGISEQK</sequence>
<dbReference type="Proteomes" id="UP000602050">
    <property type="component" value="Unassembled WGS sequence"/>
</dbReference>
<comment type="caution">
    <text evidence="12">The sequence shown here is derived from an EMBL/GenBank/DDBJ whole genome shotgun (WGS) entry which is preliminary data.</text>
</comment>
<dbReference type="SUPFAM" id="SSF52540">
    <property type="entry name" value="P-loop containing nucleoside triphosphate hydrolases"/>
    <property type="match status" value="1"/>
</dbReference>
<dbReference type="Gene3D" id="3.40.50.300">
    <property type="entry name" value="P-loop containing nucleotide triphosphate hydrolases"/>
    <property type="match status" value="2"/>
</dbReference>